<reference evidence="6 8" key="1">
    <citation type="journal article" date="2014" name="BMC Genomics">
        <title>Genome sequence of Anopheles sinensis provides insight into genetics basis of mosquito competence for malaria parasites.</title>
        <authorList>
            <person name="Zhou D."/>
            <person name="Zhang D."/>
            <person name="Ding G."/>
            <person name="Shi L."/>
            <person name="Hou Q."/>
            <person name="Ye Y."/>
            <person name="Xu Y."/>
            <person name="Zhou H."/>
            <person name="Xiong C."/>
            <person name="Li S."/>
            <person name="Yu J."/>
            <person name="Hong S."/>
            <person name="Yu X."/>
            <person name="Zou P."/>
            <person name="Chen C."/>
            <person name="Chang X."/>
            <person name="Wang W."/>
            <person name="Lv Y."/>
            <person name="Sun Y."/>
            <person name="Ma L."/>
            <person name="Shen B."/>
            <person name="Zhu C."/>
        </authorList>
    </citation>
    <scope>NUCLEOTIDE SEQUENCE [LARGE SCALE GENOMIC DNA]</scope>
</reference>
<name>A0A084VYG3_ANOSI</name>
<dbReference type="Pfam" id="PF00230">
    <property type="entry name" value="MIP"/>
    <property type="match status" value="1"/>
</dbReference>
<evidence type="ECO:0000313" key="7">
    <source>
        <dbReference type="EnsemblMetazoa" id="ASIC010678-PA"/>
    </source>
</evidence>
<evidence type="ECO:0000256" key="5">
    <source>
        <dbReference type="SAM" id="Phobius"/>
    </source>
</evidence>
<keyword evidence="2 5" id="KW-0812">Transmembrane</keyword>
<dbReference type="EMBL" id="ATLV01018366">
    <property type="status" value="NOT_ANNOTATED_CDS"/>
    <property type="molecule type" value="Genomic_DNA"/>
</dbReference>
<dbReference type="EMBL" id="KE525231">
    <property type="protein sequence ID" value="KFB43007.1"/>
    <property type="molecule type" value="Genomic_DNA"/>
</dbReference>
<feature type="transmembrane region" description="Helical" evidence="5">
    <location>
        <begin position="53"/>
        <end position="75"/>
    </location>
</feature>
<dbReference type="InterPro" id="IPR023271">
    <property type="entry name" value="Aquaporin-like"/>
</dbReference>
<reference evidence="7" key="2">
    <citation type="submission" date="2020-05" db="UniProtKB">
        <authorList>
            <consortium name="EnsemblMetazoa"/>
        </authorList>
    </citation>
    <scope>IDENTIFICATION</scope>
</reference>
<dbReference type="OrthoDB" id="3222at2759"/>
<dbReference type="SUPFAM" id="SSF81338">
    <property type="entry name" value="Aquaporin-like"/>
    <property type="match status" value="1"/>
</dbReference>
<feature type="transmembrane region" description="Helical" evidence="5">
    <location>
        <begin position="21"/>
        <end position="41"/>
    </location>
</feature>
<dbReference type="InterPro" id="IPR000425">
    <property type="entry name" value="MIP"/>
</dbReference>
<evidence type="ECO:0000256" key="4">
    <source>
        <dbReference type="ARBA" id="ARBA00023136"/>
    </source>
</evidence>
<proteinExistence type="predicted"/>
<evidence type="ECO:0000256" key="3">
    <source>
        <dbReference type="ARBA" id="ARBA00022989"/>
    </source>
</evidence>
<comment type="subcellular location">
    <subcellularLocation>
        <location evidence="1">Membrane</location>
        <topology evidence="1">Multi-pass membrane protein</topology>
    </subcellularLocation>
</comment>
<dbReference type="STRING" id="74873.A0A084VYG3"/>
<organism evidence="6">
    <name type="scientific">Anopheles sinensis</name>
    <name type="common">Mosquito</name>
    <dbReference type="NCBI Taxonomy" id="74873"/>
    <lineage>
        <taxon>Eukaryota</taxon>
        <taxon>Metazoa</taxon>
        <taxon>Ecdysozoa</taxon>
        <taxon>Arthropoda</taxon>
        <taxon>Hexapoda</taxon>
        <taxon>Insecta</taxon>
        <taxon>Pterygota</taxon>
        <taxon>Neoptera</taxon>
        <taxon>Endopterygota</taxon>
        <taxon>Diptera</taxon>
        <taxon>Nematocera</taxon>
        <taxon>Culicoidea</taxon>
        <taxon>Culicidae</taxon>
        <taxon>Anophelinae</taxon>
        <taxon>Anopheles</taxon>
    </lineage>
</organism>
<sequence>MHPSRVKQIVGVSDITENRNIWRMLIAEFLGTFLLVSIGIGSTTGWTDYSPTLTQIAFTFGLVVATLAQVGNVVAGSSSFVRSA</sequence>
<keyword evidence="8" id="KW-1185">Reference proteome</keyword>
<evidence type="ECO:0000313" key="6">
    <source>
        <dbReference type="EMBL" id="KFB43007.1"/>
    </source>
</evidence>
<evidence type="ECO:0000256" key="1">
    <source>
        <dbReference type="ARBA" id="ARBA00004141"/>
    </source>
</evidence>
<dbReference type="Proteomes" id="UP000030765">
    <property type="component" value="Unassembled WGS sequence"/>
</dbReference>
<keyword evidence="3 5" id="KW-1133">Transmembrane helix</keyword>
<evidence type="ECO:0000256" key="2">
    <source>
        <dbReference type="ARBA" id="ARBA00022692"/>
    </source>
</evidence>
<evidence type="ECO:0000313" key="8">
    <source>
        <dbReference type="Proteomes" id="UP000030765"/>
    </source>
</evidence>
<dbReference type="VEuPathDB" id="VectorBase:ASIC010678"/>
<dbReference type="AlphaFoldDB" id="A0A084VYG3"/>
<dbReference type="GO" id="GO:0015267">
    <property type="term" value="F:channel activity"/>
    <property type="evidence" value="ECO:0007669"/>
    <property type="project" value="InterPro"/>
</dbReference>
<accession>A0A084VYG3</accession>
<dbReference type="Gene3D" id="1.20.1080.10">
    <property type="entry name" value="Glycerol uptake facilitator protein"/>
    <property type="match status" value="1"/>
</dbReference>
<gene>
    <name evidence="6" type="ORF">ZHAS_00010678</name>
</gene>
<dbReference type="OMA" id="MIMIYLS"/>
<protein>
    <submittedName>
        <fullName evidence="6">AGAP008842-PA-like protein</fullName>
    </submittedName>
</protein>
<dbReference type="EnsemblMetazoa" id="ASIC010678-RA">
    <property type="protein sequence ID" value="ASIC010678-PA"/>
    <property type="gene ID" value="ASIC010678"/>
</dbReference>
<keyword evidence="4 5" id="KW-0472">Membrane</keyword>
<dbReference type="GO" id="GO:0016020">
    <property type="term" value="C:membrane"/>
    <property type="evidence" value="ECO:0007669"/>
    <property type="project" value="UniProtKB-SubCell"/>
</dbReference>